<protein>
    <recommendedName>
        <fullName evidence="3">Ricin B lectin domain-containing protein</fullName>
    </recommendedName>
</protein>
<evidence type="ECO:0000313" key="2">
    <source>
        <dbReference type="Proteomes" id="UP001430374"/>
    </source>
</evidence>
<gene>
    <name evidence="1" type="ORF">H9Q08_05325</name>
</gene>
<comment type="caution">
    <text evidence="1">The sequence shown here is derived from an EMBL/GenBank/DDBJ whole genome shotgun (WGS) entry which is preliminary data.</text>
</comment>
<dbReference type="Proteomes" id="UP001430374">
    <property type="component" value="Unassembled WGS sequence"/>
</dbReference>
<dbReference type="RefSeq" id="WP_235130427.1">
    <property type="nucleotide sequence ID" value="NZ_JACSGT010000001.1"/>
</dbReference>
<evidence type="ECO:0008006" key="3">
    <source>
        <dbReference type="Google" id="ProtNLM"/>
    </source>
</evidence>
<dbReference type="EMBL" id="JACSGT010000001">
    <property type="protein sequence ID" value="MCF2218720.1"/>
    <property type="molecule type" value="Genomic_DNA"/>
</dbReference>
<keyword evidence="2" id="KW-1185">Reference proteome</keyword>
<organism evidence="1 2">
    <name type="scientific">Chryseobacterium indicum</name>
    <dbReference type="NCBI Taxonomy" id="2766954"/>
    <lineage>
        <taxon>Bacteria</taxon>
        <taxon>Pseudomonadati</taxon>
        <taxon>Bacteroidota</taxon>
        <taxon>Flavobacteriia</taxon>
        <taxon>Flavobacteriales</taxon>
        <taxon>Weeksellaceae</taxon>
        <taxon>Chryseobacterium group</taxon>
        <taxon>Chryseobacterium</taxon>
    </lineage>
</organism>
<name>A0ABS9C446_9FLAO</name>
<dbReference type="InterPro" id="IPR035992">
    <property type="entry name" value="Ricin_B-like_lectins"/>
</dbReference>
<evidence type="ECO:0000313" key="1">
    <source>
        <dbReference type="EMBL" id="MCF2218720.1"/>
    </source>
</evidence>
<dbReference type="SUPFAM" id="SSF50370">
    <property type="entry name" value="Ricin B-like lectins"/>
    <property type="match status" value="1"/>
</dbReference>
<reference evidence="1" key="1">
    <citation type="submission" date="2021-08" db="EMBL/GenBank/DDBJ databases">
        <title>Complete genome sequence of Chryseobacterium sp strain PS-8.</title>
        <authorList>
            <person name="Das S.K."/>
        </authorList>
    </citation>
    <scope>NUCLEOTIDE SEQUENCE</scope>
    <source>
        <strain evidence="1">PS-8</strain>
    </source>
</reference>
<accession>A0ABS9C446</accession>
<sequence length="197" mass="22364">MLDKENQPISELVDAFVKEVNLLNNWNLEALELNTDKLIWHSNSINYSTIQLDNQRVLSIHHQDFAPDMSHAVINVTLMPNIDADHQLWYLNSKNQLICKAKNANNMEFGLKCNQNGELTMQVNPGISDDQSLQWELKPDANASIKNVKHSLFLTSKLPGLIISASASSSDLWEFKKKDELFGISKIAKIVRPLRLI</sequence>
<proteinExistence type="predicted"/>